<organism evidence="2 3">
    <name type="scientific">Streptomyces caelestis</name>
    <dbReference type="NCBI Taxonomy" id="36816"/>
    <lineage>
        <taxon>Bacteria</taxon>
        <taxon>Bacillati</taxon>
        <taxon>Actinomycetota</taxon>
        <taxon>Actinomycetes</taxon>
        <taxon>Kitasatosporales</taxon>
        <taxon>Streptomycetaceae</taxon>
        <taxon>Streptomyces</taxon>
    </lineage>
</organism>
<sequence length="142" mass="15477">MHGADEKLGQSMDISQFLSDTRDDALLQLSGRPVGEREGDNVPRLHAGHPEQLHHPPGDDFGLSGSSARDDAQVLVHGVDRCQLIRGQLHRGASTRHVGDLLPERRTVYQAALTVASLLQCLPCHQFEFCLVRLSGNPSNGL</sequence>
<keyword evidence="3" id="KW-1185">Reference proteome</keyword>
<feature type="compositionally biased region" description="Basic and acidic residues" evidence="1">
    <location>
        <begin position="34"/>
        <end position="58"/>
    </location>
</feature>
<comment type="caution">
    <text evidence="2">The sequence shown here is derived from an EMBL/GenBank/DDBJ whole genome shotgun (WGS) entry which is preliminary data.</text>
</comment>
<dbReference type="EMBL" id="JACHNE010000001">
    <property type="protein sequence ID" value="MBB5798648.1"/>
    <property type="molecule type" value="Genomic_DNA"/>
</dbReference>
<evidence type="ECO:0000256" key="1">
    <source>
        <dbReference type="SAM" id="MobiDB-lite"/>
    </source>
</evidence>
<feature type="region of interest" description="Disordered" evidence="1">
    <location>
        <begin position="33"/>
        <end position="67"/>
    </location>
</feature>
<reference evidence="2 3" key="1">
    <citation type="submission" date="2020-08" db="EMBL/GenBank/DDBJ databases">
        <title>Sequencing the genomes of 1000 actinobacteria strains.</title>
        <authorList>
            <person name="Klenk H.-P."/>
        </authorList>
    </citation>
    <scope>NUCLEOTIDE SEQUENCE [LARGE SCALE GENOMIC DNA]</scope>
    <source>
        <strain evidence="2 3">DSM 40084</strain>
    </source>
</reference>
<protein>
    <submittedName>
        <fullName evidence="2">Uncharacterized protein</fullName>
    </submittedName>
</protein>
<gene>
    <name evidence="2" type="ORF">HDA41_006612</name>
</gene>
<dbReference type="Proteomes" id="UP000590647">
    <property type="component" value="Unassembled WGS sequence"/>
</dbReference>
<evidence type="ECO:0000313" key="2">
    <source>
        <dbReference type="EMBL" id="MBB5798648.1"/>
    </source>
</evidence>
<dbReference type="AlphaFoldDB" id="A0A7W9HAG8"/>
<proteinExistence type="predicted"/>
<name>A0A7W9HAG8_9ACTN</name>
<accession>A0A7W9HAG8</accession>
<evidence type="ECO:0000313" key="3">
    <source>
        <dbReference type="Proteomes" id="UP000590647"/>
    </source>
</evidence>